<feature type="transmembrane region" description="Helical" evidence="1">
    <location>
        <begin position="47"/>
        <end position="65"/>
    </location>
</feature>
<gene>
    <name evidence="2" type="ORF">KGQ91_00855</name>
</gene>
<keyword evidence="1" id="KW-0472">Membrane</keyword>
<proteinExistence type="predicted"/>
<organism evidence="2 3">
    <name type="scientific">Modicisalibacter tunisiensis</name>
    <dbReference type="NCBI Taxonomy" id="390637"/>
    <lineage>
        <taxon>Bacteria</taxon>
        <taxon>Pseudomonadati</taxon>
        <taxon>Pseudomonadota</taxon>
        <taxon>Gammaproteobacteria</taxon>
        <taxon>Oceanospirillales</taxon>
        <taxon>Halomonadaceae</taxon>
        <taxon>Modicisalibacter</taxon>
    </lineage>
</organism>
<sequence>MSASMWLAVVIAALGTLALRLLPLLWMRRRLHRSTNDGEGSNTLPPWLRLLGPLMIAALFGVSLIPQRQDSVGWCATLVGIGATLIVWRRTRTLGWPVIVGVATFGLVVVAVRIAG</sequence>
<dbReference type="EMBL" id="JAGXFD010000001">
    <property type="protein sequence ID" value="MBZ9566249.1"/>
    <property type="molecule type" value="Genomic_DNA"/>
</dbReference>
<evidence type="ECO:0000313" key="2">
    <source>
        <dbReference type="EMBL" id="MBZ9566249.1"/>
    </source>
</evidence>
<feature type="transmembrane region" description="Helical" evidence="1">
    <location>
        <begin position="6"/>
        <end position="26"/>
    </location>
</feature>
<dbReference type="Proteomes" id="UP001319883">
    <property type="component" value="Unassembled WGS sequence"/>
</dbReference>
<comment type="caution">
    <text evidence="2">The sequence shown here is derived from an EMBL/GenBank/DDBJ whole genome shotgun (WGS) entry which is preliminary data.</text>
</comment>
<protein>
    <submittedName>
        <fullName evidence="2">AzlD domain-containing protein</fullName>
    </submittedName>
</protein>
<evidence type="ECO:0000256" key="1">
    <source>
        <dbReference type="SAM" id="Phobius"/>
    </source>
</evidence>
<feature type="transmembrane region" description="Helical" evidence="1">
    <location>
        <begin position="71"/>
        <end position="88"/>
    </location>
</feature>
<dbReference type="Pfam" id="PF05437">
    <property type="entry name" value="AzlD"/>
    <property type="match status" value="1"/>
</dbReference>
<accession>A0ABS7WVP6</accession>
<dbReference type="RefSeq" id="WP_224420023.1">
    <property type="nucleotide sequence ID" value="NZ_JAGXFD010000001.1"/>
</dbReference>
<dbReference type="InterPro" id="IPR008407">
    <property type="entry name" value="Brnchd-chn_aa_trnsp_AzlD"/>
</dbReference>
<evidence type="ECO:0000313" key="3">
    <source>
        <dbReference type="Proteomes" id="UP001319883"/>
    </source>
</evidence>
<keyword evidence="3" id="KW-1185">Reference proteome</keyword>
<feature type="transmembrane region" description="Helical" evidence="1">
    <location>
        <begin position="95"/>
        <end position="115"/>
    </location>
</feature>
<keyword evidence="1" id="KW-1133">Transmembrane helix</keyword>
<reference evidence="2 3" key="1">
    <citation type="submission" date="2021-05" db="EMBL/GenBank/DDBJ databases">
        <title>Petroleum and Energy Research Collection (APPE): ex situ preservation of microbial diversity associated with the oil industry and exploitation of its biotechnological potential.</title>
        <authorList>
            <person name="Paixao C.T.M."/>
            <person name="Gomes M.B."/>
            <person name="Oliveira V.M."/>
        </authorList>
    </citation>
    <scope>NUCLEOTIDE SEQUENCE [LARGE SCALE GENOMIC DNA]</scope>
    <source>
        <strain evidence="2 3">LIT2</strain>
    </source>
</reference>
<keyword evidence="1" id="KW-0812">Transmembrane</keyword>
<name>A0ABS7WVP6_9GAMM</name>